<dbReference type="EMBL" id="CP116341">
    <property type="protein sequence ID" value="WOV83017.1"/>
    <property type="molecule type" value="Genomic_DNA"/>
</dbReference>
<evidence type="ECO:0000313" key="3">
    <source>
        <dbReference type="Proteomes" id="UP001303532"/>
    </source>
</evidence>
<keyword evidence="1" id="KW-0812">Transmembrane</keyword>
<feature type="transmembrane region" description="Helical" evidence="1">
    <location>
        <begin position="7"/>
        <end position="27"/>
    </location>
</feature>
<dbReference type="RefSeq" id="WP_323690689.1">
    <property type="nucleotide sequence ID" value="NZ_CP116341.1"/>
</dbReference>
<name>A0ABZ0KS12_9BACL</name>
<dbReference type="Pfam" id="PF11368">
    <property type="entry name" value="DUF3169"/>
    <property type="match status" value="1"/>
</dbReference>
<dbReference type="InterPro" id="IPR021509">
    <property type="entry name" value="DUF3169"/>
</dbReference>
<keyword evidence="1" id="KW-0472">Membrane</keyword>
<evidence type="ECO:0000313" key="2">
    <source>
        <dbReference type="EMBL" id="WOV83017.1"/>
    </source>
</evidence>
<evidence type="ECO:0000256" key="1">
    <source>
        <dbReference type="SAM" id="Phobius"/>
    </source>
</evidence>
<dbReference type="Proteomes" id="UP001303532">
    <property type="component" value="Chromosome"/>
</dbReference>
<keyword evidence="3" id="KW-1185">Reference proteome</keyword>
<feature type="transmembrane region" description="Helical" evidence="1">
    <location>
        <begin position="202"/>
        <end position="222"/>
    </location>
</feature>
<feature type="transmembrane region" description="Helical" evidence="1">
    <location>
        <begin position="88"/>
        <end position="106"/>
    </location>
</feature>
<feature type="transmembrane region" description="Helical" evidence="1">
    <location>
        <begin position="33"/>
        <end position="54"/>
    </location>
</feature>
<organism evidence="2 3">
    <name type="scientific">Sporosarcina jeotgali</name>
    <dbReference type="NCBI Taxonomy" id="3020056"/>
    <lineage>
        <taxon>Bacteria</taxon>
        <taxon>Bacillati</taxon>
        <taxon>Bacillota</taxon>
        <taxon>Bacilli</taxon>
        <taxon>Bacillales</taxon>
        <taxon>Caryophanaceae</taxon>
        <taxon>Sporosarcina</taxon>
    </lineage>
</organism>
<feature type="transmembrane region" description="Helical" evidence="1">
    <location>
        <begin position="178"/>
        <end position="196"/>
    </location>
</feature>
<accession>A0ABZ0KS12</accession>
<reference evidence="2 3" key="1">
    <citation type="submission" date="2023-01" db="EMBL/GenBank/DDBJ databases">
        <title>Sporosarcina sp. nov., isolated from Korean tranditional fermented seafood 'Jeotgal'.</title>
        <authorList>
            <person name="Yang A.-I."/>
        </authorList>
    </citation>
    <scope>NUCLEOTIDE SEQUENCE [LARGE SCALE GENOMIC DNA]</scope>
    <source>
        <strain evidence="2 3">B2O-1</strain>
    </source>
</reference>
<keyword evidence="1" id="KW-1133">Transmembrane helix</keyword>
<feature type="transmembrane region" description="Helical" evidence="1">
    <location>
        <begin position="118"/>
        <end position="139"/>
    </location>
</feature>
<sequence length="227" mass="25040">MRLVMYGLLGAVVGFIGMYLMLSVQLNFNFLTIAYPVNVVLTTLTLLLLVYVGVSILQMRKKANSTVSGDAEDERDIWLYKKFSDTNMIVIASVVFGIASVAISIITEQATWLETSSIIIGTAAFILSLAVTSLVNSFFPDRKLPSISEKDYGKKLLAASDEGERHVMLEGLYRSFNTLNTTLILGLFLLIFYSVFTGTSQLFAIFLIGAVIIGANAQYYLLIRNKS</sequence>
<proteinExistence type="predicted"/>
<protein>
    <submittedName>
        <fullName evidence="2">DUF3169 family protein</fullName>
    </submittedName>
</protein>
<gene>
    <name evidence="2" type="ORF">PGH26_08680</name>
</gene>